<protein>
    <submittedName>
        <fullName evidence="3">Transposase</fullName>
    </submittedName>
</protein>
<dbReference type="Proteomes" id="UP000524246">
    <property type="component" value="Unassembled WGS sequence"/>
</dbReference>
<evidence type="ECO:0000313" key="3">
    <source>
        <dbReference type="EMBL" id="NMC61576.1"/>
    </source>
</evidence>
<dbReference type="GO" id="GO:0006313">
    <property type="term" value="P:DNA transposition"/>
    <property type="evidence" value="ECO:0007669"/>
    <property type="project" value="InterPro"/>
</dbReference>
<sequence length="199" mass="22370">MLIAFSCKKRGICPSCAAKRAVLFAEHLASEVLKPVPHRHVTWSIPKIIRPYFKYDRANNGILYSAAWSTVKEMYQALVPNSLPGAAMVLQTSGEALRFNPHLHSLVTDGAFTNDGTFHKLPYFSNEKFTEVFAVKVLSLMHRAGLIDMDRIELINTWEHSGFSVWAGEPIDAKEATKFIARYMDRGPLSLQKLEFADA</sequence>
<dbReference type="PANTHER" id="PTHR37023">
    <property type="entry name" value="TRANSPOSASE"/>
    <property type="match status" value="1"/>
</dbReference>
<dbReference type="GO" id="GO:0003677">
    <property type="term" value="F:DNA binding"/>
    <property type="evidence" value="ECO:0007669"/>
    <property type="project" value="InterPro"/>
</dbReference>
<feature type="domain" description="Transposase zinc-binding" evidence="2">
    <location>
        <begin position="3"/>
        <end position="44"/>
    </location>
</feature>
<dbReference type="AlphaFoldDB" id="A0A7X9FNZ3"/>
<organism evidence="3 4">
    <name type="scientific">SAR324 cluster bacterium</name>
    <dbReference type="NCBI Taxonomy" id="2024889"/>
    <lineage>
        <taxon>Bacteria</taxon>
        <taxon>Deltaproteobacteria</taxon>
        <taxon>SAR324 cluster</taxon>
    </lineage>
</organism>
<accession>A0A7X9FNZ3</accession>
<dbReference type="InterPro" id="IPR026889">
    <property type="entry name" value="Zn_Tnp"/>
</dbReference>
<evidence type="ECO:0000259" key="2">
    <source>
        <dbReference type="Pfam" id="PF14319"/>
    </source>
</evidence>
<dbReference type="GO" id="GO:0004803">
    <property type="term" value="F:transposase activity"/>
    <property type="evidence" value="ECO:0007669"/>
    <property type="project" value="InterPro"/>
</dbReference>
<evidence type="ECO:0000313" key="4">
    <source>
        <dbReference type="Proteomes" id="UP000524246"/>
    </source>
</evidence>
<feature type="domain" description="Transposase IS801/IS1294" evidence="1">
    <location>
        <begin position="85"/>
        <end position="194"/>
    </location>
</feature>
<comment type="caution">
    <text evidence="3">The sequence shown here is derived from an EMBL/GenBank/DDBJ whole genome shotgun (WGS) entry which is preliminary data.</text>
</comment>
<feature type="non-terminal residue" evidence="3">
    <location>
        <position position="199"/>
    </location>
</feature>
<dbReference type="EMBL" id="JAAZON010000010">
    <property type="protein sequence ID" value="NMC61576.1"/>
    <property type="molecule type" value="Genomic_DNA"/>
</dbReference>
<dbReference type="Pfam" id="PF04986">
    <property type="entry name" value="Y2_Tnp"/>
    <property type="match status" value="1"/>
</dbReference>
<name>A0A7X9FNZ3_9DELT</name>
<dbReference type="PANTHER" id="PTHR37023:SF1">
    <property type="entry name" value="ISSOD25 TRANSPOSASE TNPA_ISSOD25"/>
    <property type="match status" value="1"/>
</dbReference>
<proteinExistence type="predicted"/>
<gene>
    <name evidence="3" type="ORF">GYA55_00255</name>
</gene>
<evidence type="ECO:0000259" key="1">
    <source>
        <dbReference type="Pfam" id="PF04986"/>
    </source>
</evidence>
<dbReference type="Pfam" id="PF14319">
    <property type="entry name" value="Zn_Tnp_IS91"/>
    <property type="match status" value="1"/>
</dbReference>
<reference evidence="3 4" key="1">
    <citation type="journal article" date="2020" name="Biotechnol. Biofuels">
        <title>New insights from the biogas microbiome by comprehensive genome-resolved metagenomics of nearly 1600 species originating from multiple anaerobic digesters.</title>
        <authorList>
            <person name="Campanaro S."/>
            <person name="Treu L."/>
            <person name="Rodriguez-R L.M."/>
            <person name="Kovalovszki A."/>
            <person name="Ziels R.M."/>
            <person name="Maus I."/>
            <person name="Zhu X."/>
            <person name="Kougias P.G."/>
            <person name="Basile A."/>
            <person name="Luo G."/>
            <person name="Schluter A."/>
            <person name="Konstantinidis K.T."/>
            <person name="Angelidaki I."/>
        </authorList>
    </citation>
    <scope>NUCLEOTIDE SEQUENCE [LARGE SCALE GENOMIC DNA]</scope>
    <source>
        <strain evidence="3">AS27yjCOA_65</strain>
    </source>
</reference>
<dbReference type="InterPro" id="IPR007069">
    <property type="entry name" value="Transposase_32"/>
</dbReference>